<dbReference type="PANTHER" id="PTHR34296:SF2">
    <property type="entry name" value="ABC TRANSPORTER GUANOSINE-BINDING PROTEIN NUPN"/>
    <property type="match status" value="1"/>
</dbReference>
<dbReference type="PROSITE" id="PS51257">
    <property type="entry name" value="PROKAR_LIPOPROTEIN"/>
    <property type="match status" value="1"/>
</dbReference>
<dbReference type="GO" id="GO:0005886">
    <property type="term" value="C:plasma membrane"/>
    <property type="evidence" value="ECO:0007669"/>
    <property type="project" value="UniProtKB-SubCell"/>
</dbReference>
<evidence type="ECO:0000259" key="7">
    <source>
        <dbReference type="Pfam" id="PF02608"/>
    </source>
</evidence>
<keyword evidence="4" id="KW-0472">Membrane</keyword>
<dbReference type="RefSeq" id="WP_120061462.1">
    <property type="nucleotide sequence ID" value="NZ_QYRP01000002.1"/>
</dbReference>
<feature type="chain" id="PRO_5039444362" evidence="6">
    <location>
        <begin position="25"/>
        <end position="331"/>
    </location>
</feature>
<organism evidence="8 9">
    <name type="scientific">Nocardioides cavernaquae</name>
    <dbReference type="NCBI Taxonomy" id="2321396"/>
    <lineage>
        <taxon>Bacteria</taxon>
        <taxon>Bacillati</taxon>
        <taxon>Actinomycetota</taxon>
        <taxon>Actinomycetes</taxon>
        <taxon>Propionibacteriales</taxon>
        <taxon>Nocardioidaceae</taxon>
        <taxon>Nocardioides</taxon>
    </lineage>
</organism>
<proteinExistence type="predicted"/>
<protein>
    <submittedName>
        <fullName evidence="8">BMP family ABC transporter substrate-binding protein</fullName>
    </submittedName>
</protein>
<keyword evidence="3 6" id="KW-0732">Signal</keyword>
<dbReference type="Pfam" id="PF02608">
    <property type="entry name" value="Bmp"/>
    <property type="match status" value="1"/>
</dbReference>
<gene>
    <name evidence="8" type="ORF">D4739_15620</name>
</gene>
<feature type="domain" description="ABC transporter substrate-binding protein PnrA-like" evidence="7">
    <location>
        <begin position="38"/>
        <end position="294"/>
    </location>
</feature>
<evidence type="ECO:0000256" key="1">
    <source>
        <dbReference type="ARBA" id="ARBA00004236"/>
    </source>
</evidence>
<reference evidence="9" key="1">
    <citation type="submission" date="2018-09" db="EMBL/GenBank/DDBJ databases">
        <authorList>
            <person name="Zhu H."/>
        </authorList>
    </citation>
    <scope>NUCLEOTIDE SEQUENCE [LARGE SCALE GENOMIC DNA]</scope>
    <source>
        <strain evidence="9">K1W22B-1</strain>
    </source>
</reference>
<evidence type="ECO:0000256" key="2">
    <source>
        <dbReference type="ARBA" id="ARBA00022475"/>
    </source>
</evidence>
<dbReference type="Gene3D" id="3.40.50.2300">
    <property type="match status" value="2"/>
</dbReference>
<keyword evidence="9" id="KW-1185">Reference proteome</keyword>
<name>A0A3A5HC89_9ACTN</name>
<dbReference type="OrthoDB" id="9784230at2"/>
<evidence type="ECO:0000313" key="8">
    <source>
        <dbReference type="EMBL" id="RJS47498.1"/>
    </source>
</evidence>
<evidence type="ECO:0000256" key="6">
    <source>
        <dbReference type="SAM" id="SignalP"/>
    </source>
</evidence>
<comment type="caution">
    <text evidence="8">The sequence shown here is derived from an EMBL/GenBank/DDBJ whole genome shotgun (WGS) entry which is preliminary data.</text>
</comment>
<sequence>MRIPSGRLLAGLVLTSLATSSLTACGGSSSAGGKDLLKVGVFLPGSTSDTGFMQSAHLGYERAKKAHADTAKLSMAEEVDPADYEEVLTSFASTNDLVVSVGGQTDADLRRVAAQFPDVTFVEIGGPSDAEPLANLAYYDPQQAEAEYLTGAAAALASTKHSVGFIGGMELPAIVNAAEAFGNGAVAAVPGTKVLKPQFVGDFNDPAKAKQAADADIAAGADVLGQIVNLGKAGIEQAVRSADARMIGGPIPGECSADSPYAAYIRTDIGAEVEYAIEAVLDGTWKAVQEPFGLTSDHDATELTFCGDDAEAKTTLEKLAAQLADASVTAY</sequence>
<dbReference type="Proteomes" id="UP000276542">
    <property type="component" value="Unassembled WGS sequence"/>
</dbReference>
<evidence type="ECO:0000256" key="3">
    <source>
        <dbReference type="ARBA" id="ARBA00022729"/>
    </source>
</evidence>
<dbReference type="InterPro" id="IPR003760">
    <property type="entry name" value="PnrA-like"/>
</dbReference>
<evidence type="ECO:0000313" key="9">
    <source>
        <dbReference type="Proteomes" id="UP000276542"/>
    </source>
</evidence>
<dbReference type="InterPro" id="IPR050957">
    <property type="entry name" value="BMP_lipoprotein"/>
</dbReference>
<comment type="subcellular location">
    <subcellularLocation>
        <location evidence="1">Cell membrane</location>
    </subcellularLocation>
</comment>
<dbReference type="PANTHER" id="PTHR34296">
    <property type="entry name" value="TRANSCRIPTIONAL ACTIVATOR PROTEIN MED"/>
    <property type="match status" value="1"/>
</dbReference>
<feature type="signal peptide" evidence="6">
    <location>
        <begin position="1"/>
        <end position="24"/>
    </location>
</feature>
<keyword evidence="2" id="KW-1003">Cell membrane</keyword>
<evidence type="ECO:0000256" key="4">
    <source>
        <dbReference type="ARBA" id="ARBA00023136"/>
    </source>
</evidence>
<accession>A0A3A5HC89</accession>
<dbReference type="EMBL" id="QYRP01000002">
    <property type="protein sequence ID" value="RJS47498.1"/>
    <property type="molecule type" value="Genomic_DNA"/>
</dbReference>
<evidence type="ECO:0000256" key="5">
    <source>
        <dbReference type="ARBA" id="ARBA00023288"/>
    </source>
</evidence>
<dbReference type="AlphaFoldDB" id="A0A3A5HC89"/>
<keyword evidence="5" id="KW-0449">Lipoprotein</keyword>